<keyword evidence="1" id="KW-0732">Signal</keyword>
<dbReference type="PANTHER" id="PTHR43606">
    <property type="entry name" value="PHOSPHATASE, PUTATIVE (AFU_ORTHOLOGUE AFUA_6G08710)-RELATED"/>
    <property type="match status" value="1"/>
</dbReference>
<dbReference type="Gene3D" id="3.60.21.70">
    <property type="entry name" value="PhoD-like phosphatase"/>
    <property type="match status" value="1"/>
</dbReference>
<evidence type="ECO:0000259" key="3">
    <source>
        <dbReference type="Pfam" id="PF16655"/>
    </source>
</evidence>
<feature type="chain" id="PRO_5034262872" evidence="1">
    <location>
        <begin position="22"/>
        <end position="618"/>
    </location>
</feature>
<dbReference type="InterPro" id="IPR032093">
    <property type="entry name" value="PhoD_N"/>
</dbReference>
<keyword evidence="5" id="KW-1185">Reference proteome</keyword>
<sequence>MKTYIIPVLFTLTNTLAFSEASFDGNINYGSPSPRHTQFGIDIDQVQRRSWKRGNVAFKPEELKFTHGVASGDPWPNSVILWTRIAPTNVSSADTAPIDGTEPLYSHETKKFIEADPNPICLHWKVFPVGKKDSKSVVSSGKAYTTADIDYTVKACFDTKDNPLGRTKTAPRPDDDVSEINLAVFSCSAYFPGYFNVYGNAARKDKHDWVVHLGDYIYEYGTYTLFKERGSIPQHPTYSLYDYRARHGQHRTDPDLQLLAQNSAWITTWDDHELADNAYRDGYVDFFDKPNTLKGEGPKVATDARKANAVRAYFEWMPIRQTDMDDGLRVWRSFQLGKLMDLVMLDTRLYDRSKGVDYVNEKYIENISDDPSRTLMGGRQENWFYRSLSESNDRNATWRVIGNQIVFSHIKGDAAGGGDTWDGYIANRNRTLNHLYKNKINNNIFLSGDSHMNWVSDLAWLGTKEYDPKTGKGAIGAEFAGTAVSSWGTSGLESIEPDAGKLSRNAIAENKELFWQEGYYRGYFHLSVTPKNVSAQFFGSPSIATHNAWEIPLANFTVLAGDNHIHRPKGGVRAESGALKSGYIKHTNLTLNTETGIWKVQGFDKMYLNPEPSFLGSS</sequence>
<dbReference type="Proteomes" id="UP000574317">
    <property type="component" value="Unassembled WGS sequence"/>
</dbReference>
<organism evidence="4 5">
    <name type="scientific">Fusarium napiforme</name>
    <dbReference type="NCBI Taxonomy" id="42672"/>
    <lineage>
        <taxon>Eukaryota</taxon>
        <taxon>Fungi</taxon>
        <taxon>Dikarya</taxon>
        <taxon>Ascomycota</taxon>
        <taxon>Pezizomycotina</taxon>
        <taxon>Sordariomycetes</taxon>
        <taxon>Hypocreomycetidae</taxon>
        <taxon>Hypocreales</taxon>
        <taxon>Nectriaceae</taxon>
        <taxon>Fusarium</taxon>
        <taxon>Fusarium fujikuroi species complex</taxon>
    </lineage>
</organism>
<evidence type="ECO:0000313" key="5">
    <source>
        <dbReference type="Proteomes" id="UP000574317"/>
    </source>
</evidence>
<accession>A0A8H5JX98</accession>
<dbReference type="CDD" id="cd07389">
    <property type="entry name" value="MPP_PhoD"/>
    <property type="match status" value="1"/>
</dbReference>
<gene>
    <name evidence="4" type="ORF">FNAPI_2991</name>
</gene>
<dbReference type="InterPro" id="IPR052900">
    <property type="entry name" value="Phospholipid_Metab_Enz"/>
</dbReference>
<dbReference type="PANTHER" id="PTHR43606:SF8">
    <property type="entry name" value="ALKALINE PHOSPHATASE"/>
    <property type="match status" value="1"/>
</dbReference>
<dbReference type="InterPro" id="IPR038607">
    <property type="entry name" value="PhoD-like_sf"/>
</dbReference>
<dbReference type="SUPFAM" id="SSF56300">
    <property type="entry name" value="Metallo-dependent phosphatases"/>
    <property type="match status" value="1"/>
</dbReference>
<comment type="caution">
    <text evidence="4">The sequence shown here is derived from an EMBL/GenBank/DDBJ whole genome shotgun (WGS) entry which is preliminary data.</text>
</comment>
<dbReference type="InterPro" id="IPR029052">
    <property type="entry name" value="Metallo-depent_PP-like"/>
</dbReference>
<evidence type="ECO:0000256" key="1">
    <source>
        <dbReference type="SAM" id="SignalP"/>
    </source>
</evidence>
<reference evidence="4 5" key="1">
    <citation type="submission" date="2020-05" db="EMBL/GenBank/DDBJ databases">
        <title>Identification and distribution of gene clusters putatively required for synthesis of sphingolipid metabolism inhibitors in phylogenetically diverse species of the filamentous fungus Fusarium.</title>
        <authorList>
            <person name="Kim H.-S."/>
            <person name="Busman M."/>
            <person name="Brown D.W."/>
            <person name="Divon H."/>
            <person name="Uhlig S."/>
            <person name="Proctor R.H."/>
        </authorList>
    </citation>
    <scope>NUCLEOTIDE SEQUENCE [LARGE SCALE GENOMIC DNA]</scope>
    <source>
        <strain evidence="4 5">NRRL 25196</strain>
    </source>
</reference>
<protein>
    <submittedName>
        <fullName evidence="4">Alkaline phosphatase</fullName>
    </submittedName>
</protein>
<name>A0A8H5JX98_9HYPO</name>
<evidence type="ECO:0000259" key="2">
    <source>
        <dbReference type="Pfam" id="PF09423"/>
    </source>
</evidence>
<evidence type="ECO:0000313" key="4">
    <source>
        <dbReference type="EMBL" id="KAF5562849.1"/>
    </source>
</evidence>
<feature type="domain" description="Phospholipase D N-terminal" evidence="3">
    <location>
        <begin position="67"/>
        <end position="155"/>
    </location>
</feature>
<dbReference type="EMBL" id="JAAOAO010000102">
    <property type="protein sequence ID" value="KAF5562849.1"/>
    <property type="molecule type" value="Genomic_DNA"/>
</dbReference>
<dbReference type="Pfam" id="PF09423">
    <property type="entry name" value="PhoD"/>
    <property type="match status" value="1"/>
</dbReference>
<feature type="signal peptide" evidence="1">
    <location>
        <begin position="1"/>
        <end position="21"/>
    </location>
</feature>
<dbReference type="InterPro" id="IPR018946">
    <property type="entry name" value="PhoD-like_MPP"/>
</dbReference>
<dbReference type="Gene3D" id="2.60.40.380">
    <property type="entry name" value="Purple acid phosphatase-like, N-terminal"/>
    <property type="match status" value="1"/>
</dbReference>
<feature type="domain" description="PhoD-like phosphatase metallophosphatase" evidence="2">
    <location>
        <begin position="182"/>
        <end position="537"/>
    </location>
</feature>
<dbReference type="Pfam" id="PF16655">
    <property type="entry name" value="PhoD_N"/>
    <property type="match status" value="1"/>
</dbReference>
<dbReference type="AlphaFoldDB" id="A0A8H5JX98"/>
<proteinExistence type="predicted"/>